<evidence type="ECO:0000313" key="13">
    <source>
        <dbReference type="EMBL" id="KAF4097934.1"/>
    </source>
</evidence>
<dbReference type="InterPro" id="IPR003599">
    <property type="entry name" value="Ig_sub"/>
</dbReference>
<dbReference type="GO" id="GO:0007166">
    <property type="term" value="P:cell surface receptor signaling pathway"/>
    <property type="evidence" value="ECO:0007669"/>
    <property type="project" value="TreeGrafter"/>
</dbReference>
<organism evidence="13 14">
    <name type="scientific">Onychostoma macrolepis</name>
    <dbReference type="NCBI Taxonomy" id="369639"/>
    <lineage>
        <taxon>Eukaryota</taxon>
        <taxon>Metazoa</taxon>
        <taxon>Chordata</taxon>
        <taxon>Craniata</taxon>
        <taxon>Vertebrata</taxon>
        <taxon>Euteleostomi</taxon>
        <taxon>Actinopterygii</taxon>
        <taxon>Neopterygii</taxon>
        <taxon>Teleostei</taxon>
        <taxon>Ostariophysi</taxon>
        <taxon>Cypriniformes</taxon>
        <taxon>Cyprinidae</taxon>
        <taxon>Acrossocheilinae</taxon>
        <taxon>Onychostoma</taxon>
    </lineage>
</organism>
<dbReference type="Gene3D" id="2.60.40.10">
    <property type="entry name" value="Immunoglobulins"/>
    <property type="match status" value="2"/>
</dbReference>
<keyword evidence="2" id="KW-1003">Cell membrane</keyword>
<keyword evidence="7" id="KW-1015">Disulfide bond</keyword>
<keyword evidence="8" id="KW-0675">Receptor</keyword>
<evidence type="ECO:0000259" key="12">
    <source>
        <dbReference type="PROSITE" id="PS50835"/>
    </source>
</evidence>
<dbReference type="GO" id="GO:0006955">
    <property type="term" value="P:immune response"/>
    <property type="evidence" value="ECO:0007669"/>
    <property type="project" value="TreeGrafter"/>
</dbReference>
<protein>
    <recommendedName>
        <fullName evidence="12">Ig-like domain-containing protein</fullName>
    </recommendedName>
</protein>
<dbReference type="FunFam" id="2.60.40.10:FF:000142">
    <property type="entry name" value="V-set domain-containing T-cell activation inhibitor 1"/>
    <property type="match status" value="2"/>
</dbReference>
<evidence type="ECO:0000256" key="9">
    <source>
        <dbReference type="ARBA" id="ARBA00023180"/>
    </source>
</evidence>
<dbReference type="AlphaFoldDB" id="A0A7J6BSX5"/>
<evidence type="ECO:0000256" key="3">
    <source>
        <dbReference type="ARBA" id="ARBA00022692"/>
    </source>
</evidence>
<dbReference type="GO" id="GO:0042130">
    <property type="term" value="P:negative regulation of T cell proliferation"/>
    <property type="evidence" value="ECO:0007669"/>
    <property type="project" value="TreeGrafter"/>
</dbReference>
<dbReference type="Proteomes" id="UP000579812">
    <property type="component" value="Unassembled WGS sequence"/>
</dbReference>
<keyword evidence="6" id="KW-0472">Membrane</keyword>
<dbReference type="InterPro" id="IPR051713">
    <property type="entry name" value="T-cell_Activation_Regulation"/>
</dbReference>
<keyword evidence="4 11" id="KW-0732">Signal</keyword>
<evidence type="ECO:0000256" key="11">
    <source>
        <dbReference type="SAM" id="SignalP"/>
    </source>
</evidence>
<evidence type="ECO:0000313" key="14">
    <source>
        <dbReference type="Proteomes" id="UP000579812"/>
    </source>
</evidence>
<dbReference type="PROSITE" id="PS50835">
    <property type="entry name" value="IG_LIKE"/>
    <property type="match status" value="2"/>
</dbReference>
<comment type="caution">
    <text evidence="13">The sequence shown here is derived from an EMBL/GenBank/DDBJ whole genome shotgun (WGS) entry which is preliminary data.</text>
</comment>
<keyword evidence="14" id="KW-1185">Reference proteome</keyword>
<dbReference type="GO" id="GO:0042102">
    <property type="term" value="P:positive regulation of T cell proliferation"/>
    <property type="evidence" value="ECO:0007669"/>
    <property type="project" value="TreeGrafter"/>
</dbReference>
<evidence type="ECO:0000256" key="6">
    <source>
        <dbReference type="ARBA" id="ARBA00023136"/>
    </source>
</evidence>
<dbReference type="PANTHER" id="PTHR25466:SF14">
    <property type="entry name" value="BUTYROPHILIN SUBFAMILY 2 MEMBER A2-LIKE-RELATED"/>
    <property type="match status" value="1"/>
</dbReference>
<feature type="chain" id="PRO_5029620571" description="Ig-like domain-containing protein" evidence="11">
    <location>
        <begin position="22"/>
        <end position="300"/>
    </location>
</feature>
<evidence type="ECO:0000256" key="8">
    <source>
        <dbReference type="ARBA" id="ARBA00023170"/>
    </source>
</evidence>
<feature type="domain" description="Ig-like" evidence="12">
    <location>
        <begin position="129"/>
        <end position="236"/>
    </location>
</feature>
<keyword evidence="5" id="KW-1133">Transmembrane helix</keyword>
<proteinExistence type="predicted"/>
<keyword evidence="3" id="KW-0812">Transmembrane</keyword>
<dbReference type="InterPro" id="IPR036179">
    <property type="entry name" value="Ig-like_dom_sf"/>
</dbReference>
<feature type="signal peptide" evidence="11">
    <location>
        <begin position="1"/>
        <end position="21"/>
    </location>
</feature>
<dbReference type="GO" id="GO:0071222">
    <property type="term" value="P:cellular response to lipopolysaccharide"/>
    <property type="evidence" value="ECO:0007669"/>
    <property type="project" value="TreeGrafter"/>
</dbReference>
<evidence type="ECO:0000256" key="5">
    <source>
        <dbReference type="ARBA" id="ARBA00022989"/>
    </source>
</evidence>
<keyword evidence="9" id="KW-0325">Glycoprotein</keyword>
<comment type="subcellular location">
    <subcellularLocation>
        <location evidence="1">Cell membrane</location>
        <topology evidence="1">Single-pass type I membrane protein</topology>
    </subcellularLocation>
</comment>
<evidence type="ECO:0000256" key="7">
    <source>
        <dbReference type="ARBA" id="ARBA00023157"/>
    </source>
</evidence>
<keyword evidence="10" id="KW-0393">Immunoglobulin domain</keyword>
<dbReference type="InterPro" id="IPR013106">
    <property type="entry name" value="Ig_V-set"/>
</dbReference>
<reference evidence="13 14" key="1">
    <citation type="submission" date="2020-04" db="EMBL/GenBank/DDBJ databases">
        <title>Chromosome-level genome assembly of a cyprinid fish Onychostoma macrolepis by integration of Nanopore Sequencing, Bionano and Hi-C technology.</title>
        <authorList>
            <person name="Wang D."/>
        </authorList>
    </citation>
    <scope>NUCLEOTIDE SEQUENCE [LARGE SCALE GENOMIC DNA]</scope>
    <source>
        <strain evidence="13">SWU-2019</strain>
        <tissue evidence="13">Muscle</tissue>
    </source>
</reference>
<sequence length="300" mass="33822">MITRDCIVLLHLIMLINEVSLQVSVKGVIGGSAALPCSSKQSLLTVEDITVNWKHHDRLKVYDIVKGKGSLEGQNPEYKNRAESFPEEYLRGNFSIKLNNLQLTDAGKYQCYIIEESTIQTVELFIEEPHRVLIEHSVGSSAVLPCSSRKSQLTTEDITVHWRHNETLKVYDIIKGKVSLEQQDSGYYNRTEIIREKYLKGNFSLKLNNLQRNDTGTYTCHVTNELLIQSVKLEVNQGAQARTEKILLVPLLSVSILLCMNFNPFLTAEPLQLCDVGGFPHMNCFLGSFHNISIGLRSGL</sequence>
<dbReference type="EMBL" id="JAAMOB010000022">
    <property type="protein sequence ID" value="KAF4097934.1"/>
    <property type="molecule type" value="Genomic_DNA"/>
</dbReference>
<dbReference type="SUPFAM" id="SSF48726">
    <property type="entry name" value="Immunoglobulin"/>
    <property type="match status" value="2"/>
</dbReference>
<evidence type="ECO:0000256" key="4">
    <source>
        <dbReference type="ARBA" id="ARBA00022729"/>
    </source>
</evidence>
<gene>
    <name evidence="13" type="ORF">G5714_021942</name>
</gene>
<dbReference type="OrthoDB" id="9898017at2759"/>
<feature type="domain" description="Ig-like" evidence="12">
    <location>
        <begin position="30"/>
        <end position="123"/>
    </location>
</feature>
<evidence type="ECO:0000256" key="10">
    <source>
        <dbReference type="ARBA" id="ARBA00023319"/>
    </source>
</evidence>
<dbReference type="GO" id="GO:0009897">
    <property type="term" value="C:external side of plasma membrane"/>
    <property type="evidence" value="ECO:0007669"/>
    <property type="project" value="TreeGrafter"/>
</dbReference>
<evidence type="ECO:0000256" key="1">
    <source>
        <dbReference type="ARBA" id="ARBA00004251"/>
    </source>
</evidence>
<evidence type="ECO:0000256" key="2">
    <source>
        <dbReference type="ARBA" id="ARBA00022475"/>
    </source>
</evidence>
<dbReference type="InterPro" id="IPR007110">
    <property type="entry name" value="Ig-like_dom"/>
</dbReference>
<dbReference type="SMART" id="SM00409">
    <property type="entry name" value="IG"/>
    <property type="match status" value="2"/>
</dbReference>
<name>A0A7J6BSX5_9TELE</name>
<dbReference type="Pfam" id="PF07686">
    <property type="entry name" value="V-set"/>
    <property type="match status" value="2"/>
</dbReference>
<dbReference type="SMART" id="SM00406">
    <property type="entry name" value="IGv"/>
    <property type="match status" value="2"/>
</dbReference>
<dbReference type="InterPro" id="IPR013783">
    <property type="entry name" value="Ig-like_fold"/>
</dbReference>
<dbReference type="GO" id="GO:0031295">
    <property type="term" value="P:T cell costimulation"/>
    <property type="evidence" value="ECO:0007669"/>
    <property type="project" value="TreeGrafter"/>
</dbReference>
<accession>A0A7J6BSX5</accession>
<dbReference type="PANTHER" id="PTHR25466">
    <property type="entry name" value="T-LYMPHOCYTE ACTIVATION ANTIGEN"/>
    <property type="match status" value="1"/>
</dbReference>